<comment type="caution">
    <text evidence="4">The sequence shown here is derived from an EMBL/GenBank/DDBJ whole genome shotgun (WGS) entry which is preliminary data.</text>
</comment>
<evidence type="ECO:0000313" key="5">
    <source>
        <dbReference type="Proteomes" id="UP001172673"/>
    </source>
</evidence>
<dbReference type="Pfam" id="PF04982">
    <property type="entry name" value="TM_HPP"/>
    <property type="match status" value="1"/>
</dbReference>
<gene>
    <name evidence="4" type="ORF">H2200_001101</name>
</gene>
<dbReference type="Proteomes" id="UP001172673">
    <property type="component" value="Unassembled WGS sequence"/>
</dbReference>
<keyword evidence="5" id="KW-1185">Reference proteome</keyword>
<feature type="transmembrane region" description="Helical" evidence="2">
    <location>
        <begin position="85"/>
        <end position="109"/>
    </location>
</feature>
<evidence type="ECO:0000256" key="1">
    <source>
        <dbReference type="SAM" id="MobiDB-lite"/>
    </source>
</evidence>
<name>A0AA38XK83_9EURO</name>
<keyword evidence="2" id="KW-1133">Transmembrane helix</keyword>
<feature type="transmembrane region" description="Helical" evidence="2">
    <location>
        <begin position="116"/>
        <end position="134"/>
    </location>
</feature>
<feature type="transmembrane region" description="Helical" evidence="2">
    <location>
        <begin position="146"/>
        <end position="164"/>
    </location>
</feature>
<dbReference type="PANTHER" id="PTHR33741">
    <property type="entry name" value="TRANSMEMBRANE PROTEIN DDB_G0269096-RELATED"/>
    <property type="match status" value="1"/>
</dbReference>
<feature type="compositionally biased region" description="Basic and acidic residues" evidence="1">
    <location>
        <begin position="263"/>
        <end position="274"/>
    </location>
</feature>
<sequence>MQQQQPPSAGNGPAKHPLPAMHFDIDSYFNPYIPRNPLRFLPSSISYWFGYREDPAQRHPYFSLHPSLYELRPPRWYYVWHLHTAFLYASILIGALCGVAIIENVFLALPRLSGHAVPIVIASFGAAAILEYNTIESPLAQPRNLILGHFFSAVVGVGVTKLFLLLPPDRFEDLRWLAGALAVGIASVVMSFSKTIHPPAGATALLAATNLEIQELGWWLLPLVLLASILMLASALVVNNGMGRRFPVYWWTPIDLKTLKAERRKEGDVEKNNADDLSGASTEDNVSEEDFRKKMSNDFGRRLSHAVSYSSADRVPHLEPDATEKGKKSSDDVVPGESIILTRHRMIVPDYLELTDWEDEVLRILMERIRKRRRWSGVVPS</sequence>
<proteinExistence type="predicted"/>
<dbReference type="InterPro" id="IPR007065">
    <property type="entry name" value="HPP"/>
</dbReference>
<evidence type="ECO:0000259" key="3">
    <source>
        <dbReference type="Pfam" id="PF04982"/>
    </source>
</evidence>
<evidence type="ECO:0000256" key="2">
    <source>
        <dbReference type="SAM" id="Phobius"/>
    </source>
</evidence>
<feature type="compositionally biased region" description="Basic and acidic residues" evidence="1">
    <location>
        <begin position="314"/>
        <end position="331"/>
    </location>
</feature>
<dbReference type="PANTHER" id="PTHR33741:SF5">
    <property type="entry name" value="TRANSMEMBRANE PROTEIN DDB_G0269096-RELATED"/>
    <property type="match status" value="1"/>
</dbReference>
<feature type="domain" description="HPP transmembrane region" evidence="3">
    <location>
        <begin position="91"/>
        <end position="247"/>
    </location>
</feature>
<keyword evidence="2" id="KW-0472">Membrane</keyword>
<dbReference type="InterPro" id="IPR058581">
    <property type="entry name" value="TM_HPP"/>
</dbReference>
<protein>
    <recommendedName>
        <fullName evidence="3">HPP transmembrane region domain-containing protein</fullName>
    </recommendedName>
</protein>
<evidence type="ECO:0000313" key="4">
    <source>
        <dbReference type="EMBL" id="KAJ9615027.1"/>
    </source>
</evidence>
<keyword evidence="2" id="KW-0812">Transmembrane</keyword>
<accession>A0AA38XK83</accession>
<feature type="transmembrane region" description="Helical" evidence="2">
    <location>
        <begin position="216"/>
        <end position="238"/>
    </location>
</feature>
<dbReference type="EMBL" id="JAPDRK010000002">
    <property type="protein sequence ID" value="KAJ9615027.1"/>
    <property type="molecule type" value="Genomic_DNA"/>
</dbReference>
<feature type="region of interest" description="Disordered" evidence="1">
    <location>
        <begin position="263"/>
        <end position="290"/>
    </location>
</feature>
<reference evidence="4" key="1">
    <citation type="submission" date="2022-10" db="EMBL/GenBank/DDBJ databases">
        <title>Culturing micro-colonial fungi from biological soil crusts in the Mojave desert and describing Neophaeococcomyces mojavensis, and introducing the new genera and species Taxawa tesnikishii.</title>
        <authorList>
            <person name="Kurbessoian T."/>
            <person name="Stajich J.E."/>
        </authorList>
    </citation>
    <scope>NUCLEOTIDE SEQUENCE</scope>
    <source>
        <strain evidence="4">TK_41</strain>
    </source>
</reference>
<feature type="transmembrane region" description="Helical" evidence="2">
    <location>
        <begin position="176"/>
        <end position="196"/>
    </location>
</feature>
<dbReference type="AlphaFoldDB" id="A0AA38XK83"/>
<organism evidence="4 5">
    <name type="scientific">Cladophialophora chaetospira</name>
    <dbReference type="NCBI Taxonomy" id="386627"/>
    <lineage>
        <taxon>Eukaryota</taxon>
        <taxon>Fungi</taxon>
        <taxon>Dikarya</taxon>
        <taxon>Ascomycota</taxon>
        <taxon>Pezizomycotina</taxon>
        <taxon>Eurotiomycetes</taxon>
        <taxon>Chaetothyriomycetidae</taxon>
        <taxon>Chaetothyriales</taxon>
        <taxon>Herpotrichiellaceae</taxon>
        <taxon>Cladophialophora</taxon>
    </lineage>
</organism>
<feature type="region of interest" description="Disordered" evidence="1">
    <location>
        <begin position="314"/>
        <end position="333"/>
    </location>
</feature>